<name>A0A0A8KWZ6_9ZZZZ</name>
<sequence length="288" mass="32800">MEATARRVRKVFASLPLLGYLGQDELRDYSYHERLIFQALQGIDQKVSNGLLVPVETKDYPKVLRYPDGKARVGIYIGSFDPFQLTHLTIALKVLASPRFLADVVIVVPEGSLEPRKPQKTDYAFRFQIAKMQLSGVFDPFVMPLDIGAGADTIEIVRRFIALHTGMKLELTHILGSDALPTASNFIEKDLEIWKKEALQSGVEYSHSVYVVRRQRRGNLQPWLSHIRNQGVPVYLDPRVIGTPSSTTFRKDRAITLILPTENIREKLEVLFRYNMNRPWSKDGLPKP</sequence>
<dbReference type="Gene3D" id="3.40.50.620">
    <property type="entry name" value="HUPs"/>
    <property type="match status" value="1"/>
</dbReference>
<reference evidence="1" key="1">
    <citation type="journal article" date="2015" name="Res. Microbiol.">
        <title>New FeFe-hydrogenase genes identified in a metagenomic fosmid library from a municipal wastewater treatment plant as revealed by high-throughput sequencing.</title>
        <authorList>
            <person name="Tomazetto G."/>
            <person name="Wibberg D."/>
            <person name="Schluter A."/>
            <person name="Oliveira V.M."/>
        </authorList>
    </citation>
    <scope>NUCLEOTIDE SEQUENCE</scope>
    <source>
        <plasmid evidence="1">fosmid 7D</plasmid>
    </source>
</reference>
<gene>
    <name evidence="1" type="ORF">WWTP_pFosmid_7D_0007</name>
</gene>
<keyword evidence="1" id="KW-0614">Plasmid</keyword>
<dbReference type="InterPro" id="IPR014729">
    <property type="entry name" value="Rossmann-like_a/b/a_fold"/>
</dbReference>
<accession>A0A0A8KWZ6</accession>
<evidence type="ECO:0008006" key="2">
    <source>
        <dbReference type="Google" id="ProtNLM"/>
    </source>
</evidence>
<evidence type="ECO:0000313" key="1">
    <source>
        <dbReference type="EMBL" id="CDL65425.1"/>
    </source>
</evidence>
<organism evidence="1">
    <name type="scientific">wastewater metagenome</name>
    <dbReference type="NCBI Taxonomy" id="527639"/>
    <lineage>
        <taxon>unclassified sequences</taxon>
        <taxon>metagenomes</taxon>
        <taxon>ecological metagenomes</taxon>
    </lineage>
</organism>
<geneLocation type="plasmid" evidence="1">
    <name>fosmid 7D</name>
</geneLocation>
<protein>
    <recommendedName>
        <fullName evidence="2">Nicotinate-nucleotide adenylyltransferase</fullName>
    </recommendedName>
</protein>
<dbReference type="AlphaFoldDB" id="A0A0A8KWZ6"/>
<dbReference type="EMBL" id="HG796240">
    <property type="protein sequence ID" value="CDL65425.1"/>
    <property type="molecule type" value="Genomic_DNA"/>
</dbReference>
<proteinExistence type="predicted"/>
<dbReference type="SUPFAM" id="SSF52374">
    <property type="entry name" value="Nucleotidylyl transferase"/>
    <property type="match status" value="1"/>
</dbReference>